<name>Q47KZ7_THEFY</name>
<dbReference type="EMBL" id="CP000088">
    <property type="protein sequence ID" value="AAZ56875.1"/>
    <property type="molecule type" value="Genomic_DNA"/>
</dbReference>
<dbReference type="AlphaFoldDB" id="Q47KZ7"/>
<organism evidence="2">
    <name type="scientific">Thermobifida fusca (strain YX)</name>
    <dbReference type="NCBI Taxonomy" id="269800"/>
    <lineage>
        <taxon>Bacteria</taxon>
        <taxon>Bacillati</taxon>
        <taxon>Actinomycetota</taxon>
        <taxon>Actinomycetes</taxon>
        <taxon>Streptosporangiales</taxon>
        <taxon>Nocardiopsidaceae</taxon>
        <taxon>Thermobifida</taxon>
    </lineage>
</organism>
<dbReference type="RefSeq" id="WP_011293265.1">
    <property type="nucleotide sequence ID" value="NC_007333.1"/>
</dbReference>
<keyword evidence="1" id="KW-0812">Transmembrane</keyword>
<evidence type="ECO:0000313" key="2">
    <source>
        <dbReference type="EMBL" id="AAZ56875.1"/>
    </source>
</evidence>
<evidence type="ECO:0000256" key="1">
    <source>
        <dbReference type="SAM" id="Phobius"/>
    </source>
</evidence>
<reference evidence="2" key="1">
    <citation type="submission" date="2005-07" db="EMBL/GenBank/DDBJ databases">
        <title>Complete sequence of Thermobifida fusca YX.</title>
        <authorList>
            <consortium name="US DOE Joint Genome Institute"/>
            <person name="Copeland A."/>
            <person name="Lucas S."/>
            <person name="Lapidus A."/>
            <person name="Barry K."/>
            <person name="Detter J.C."/>
            <person name="Glavina T."/>
            <person name="Hammon N."/>
            <person name="Israni S."/>
            <person name="Pitluck S."/>
            <person name="Di Bartolo G."/>
            <person name="Chain P."/>
            <person name="Schmutz J."/>
            <person name="Larimer F."/>
            <person name="Land M."/>
            <person name="Lykidis A."/>
            <person name="Richardson P."/>
        </authorList>
    </citation>
    <scope>NUCLEOTIDE SEQUENCE</scope>
    <source>
        <strain evidence="2">YX</strain>
    </source>
</reference>
<feature type="transmembrane region" description="Helical" evidence="1">
    <location>
        <begin position="37"/>
        <end position="58"/>
    </location>
</feature>
<sequence>MKRKWLWVTILVVVAVILAGLWALARFVPGLGGLSELSQFSAIASFVVAVAGLVVALWPPPASPEGKGKKSGNGDVIKFVSVKAGRSVKGKTGPSTFPGGDYIHMRGIEAGKDVIGKQTTQSRKERK</sequence>
<accession>Q47KZ7</accession>
<keyword evidence="1" id="KW-0472">Membrane</keyword>
<proteinExistence type="predicted"/>
<dbReference type="HOGENOM" id="CLU_1969482_0_0_11"/>
<dbReference type="KEGG" id="tfu:Tfu_2842"/>
<gene>
    <name evidence="2" type="ordered locus">Tfu_2842</name>
</gene>
<protein>
    <submittedName>
        <fullName evidence="2">Uncharacterized protein</fullName>
    </submittedName>
</protein>
<feature type="transmembrane region" description="Helical" evidence="1">
    <location>
        <begin position="5"/>
        <end position="25"/>
    </location>
</feature>
<keyword evidence="1" id="KW-1133">Transmembrane helix</keyword>